<evidence type="ECO:0000313" key="2">
    <source>
        <dbReference type="Proteomes" id="UP001055879"/>
    </source>
</evidence>
<gene>
    <name evidence="1" type="ORF">L6452_21160</name>
</gene>
<proteinExistence type="predicted"/>
<protein>
    <submittedName>
        <fullName evidence="1">Uncharacterized protein</fullName>
    </submittedName>
</protein>
<accession>A0ACB9BCK5</accession>
<name>A0ACB9BCK5_ARCLA</name>
<keyword evidence="2" id="KW-1185">Reference proteome</keyword>
<organism evidence="1 2">
    <name type="scientific">Arctium lappa</name>
    <name type="common">Greater burdock</name>
    <name type="synonym">Lappa major</name>
    <dbReference type="NCBI Taxonomy" id="4217"/>
    <lineage>
        <taxon>Eukaryota</taxon>
        <taxon>Viridiplantae</taxon>
        <taxon>Streptophyta</taxon>
        <taxon>Embryophyta</taxon>
        <taxon>Tracheophyta</taxon>
        <taxon>Spermatophyta</taxon>
        <taxon>Magnoliopsida</taxon>
        <taxon>eudicotyledons</taxon>
        <taxon>Gunneridae</taxon>
        <taxon>Pentapetalae</taxon>
        <taxon>asterids</taxon>
        <taxon>campanulids</taxon>
        <taxon>Asterales</taxon>
        <taxon>Asteraceae</taxon>
        <taxon>Carduoideae</taxon>
        <taxon>Cardueae</taxon>
        <taxon>Arctiinae</taxon>
        <taxon>Arctium</taxon>
    </lineage>
</organism>
<comment type="caution">
    <text evidence="1">The sequence shown here is derived from an EMBL/GenBank/DDBJ whole genome shotgun (WGS) entry which is preliminary data.</text>
</comment>
<reference evidence="1 2" key="2">
    <citation type="journal article" date="2022" name="Mol. Ecol. Resour.">
        <title>The genomes of chicory, endive, great burdock and yacon provide insights into Asteraceae paleo-polyploidization history and plant inulin production.</title>
        <authorList>
            <person name="Fan W."/>
            <person name="Wang S."/>
            <person name="Wang H."/>
            <person name="Wang A."/>
            <person name="Jiang F."/>
            <person name="Liu H."/>
            <person name="Zhao H."/>
            <person name="Xu D."/>
            <person name="Zhang Y."/>
        </authorList>
    </citation>
    <scope>NUCLEOTIDE SEQUENCE [LARGE SCALE GENOMIC DNA]</scope>
    <source>
        <strain evidence="2">cv. Niubang</strain>
    </source>
</reference>
<reference evidence="2" key="1">
    <citation type="journal article" date="2022" name="Mol. Ecol. Resour.">
        <title>The genomes of chicory, endive, great burdock and yacon provide insights into Asteraceae palaeo-polyploidization history and plant inulin production.</title>
        <authorList>
            <person name="Fan W."/>
            <person name="Wang S."/>
            <person name="Wang H."/>
            <person name="Wang A."/>
            <person name="Jiang F."/>
            <person name="Liu H."/>
            <person name="Zhao H."/>
            <person name="Xu D."/>
            <person name="Zhang Y."/>
        </authorList>
    </citation>
    <scope>NUCLEOTIDE SEQUENCE [LARGE SCALE GENOMIC DNA]</scope>
    <source>
        <strain evidence="2">cv. Niubang</strain>
    </source>
</reference>
<sequence>MKAKIFSLFSFVDFSVNFSNSSSCPRSQAPPPTLFLERETPIYRSSGENSLRSTETLILYRFSRYTIQKGHQRRWFLIQSESFESEANSTYDVLLSLCDCVVFRFEVKSSL</sequence>
<dbReference type="EMBL" id="CM042052">
    <property type="protein sequence ID" value="KAI3720247.1"/>
    <property type="molecule type" value="Genomic_DNA"/>
</dbReference>
<dbReference type="Proteomes" id="UP001055879">
    <property type="component" value="Linkage Group LG06"/>
</dbReference>
<evidence type="ECO:0000313" key="1">
    <source>
        <dbReference type="EMBL" id="KAI3720247.1"/>
    </source>
</evidence>